<dbReference type="Proteomes" id="UP001595967">
    <property type="component" value="Unassembled WGS sequence"/>
</dbReference>
<proteinExistence type="predicted"/>
<evidence type="ECO:0000313" key="2">
    <source>
        <dbReference type="Proteomes" id="UP001595967"/>
    </source>
</evidence>
<sequence>MNWRLETCTMVLPLYENDKADMPDSRKPNPAVQLLQNRSSLRWQTAVAGMKIFQKPYMESVKRSFNYSD</sequence>
<keyword evidence="2" id="KW-1185">Reference proteome</keyword>
<accession>A0ABV9GY15</accession>
<name>A0ABV9GY15_9BURK</name>
<protein>
    <submittedName>
        <fullName evidence="1">Uncharacterized protein</fullName>
    </submittedName>
</protein>
<dbReference type="EMBL" id="JBHSEW010000011">
    <property type="protein sequence ID" value="MFC4623051.1"/>
    <property type="molecule type" value="Genomic_DNA"/>
</dbReference>
<comment type="caution">
    <text evidence="1">The sequence shown here is derived from an EMBL/GenBank/DDBJ whole genome shotgun (WGS) entry which is preliminary data.</text>
</comment>
<reference evidence="2" key="1">
    <citation type="journal article" date="2019" name="Int. J. Syst. Evol. Microbiol.">
        <title>The Global Catalogue of Microorganisms (GCM) 10K type strain sequencing project: providing services to taxonomists for standard genome sequencing and annotation.</title>
        <authorList>
            <consortium name="The Broad Institute Genomics Platform"/>
            <consortium name="The Broad Institute Genome Sequencing Center for Infectious Disease"/>
            <person name="Wu L."/>
            <person name="Ma J."/>
        </authorList>
    </citation>
    <scope>NUCLEOTIDE SEQUENCE [LARGE SCALE GENOMIC DNA]</scope>
    <source>
        <strain evidence="2">JCM 11650</strain>
    </source>
</reference>
<evidence type="ECO:0000313" key="1">
    <source>
        <dbReference type="EMBL" id="MFC4623051.1"/>
    </source>
</evidence>
<gene>
    <name evidence="1" type="ORF">ACFO3A_12605</name>
</gene>
<dbReference type="RefSeq" id="WP_377727099.1">
    <property type="nucleotide sequence ID" value="NZ_JBHSEW010000011.1"/>
</dbReference>
<organism evidence="1 2">
    <name type="scientific">Comamonas nitrativorans</name>
    <dbReference type="NCBI Taxonomy" id="108437"/>
    <lineage>
        <taxon>Bacteria</taxon>
        <taxon>Pseudomonadati</taxon>
        <taxon>Pseudomonadota</taxon>
        <taxon>Betaproteobacteria</taxon>
        <taxon>Burkholderiales</taxon>
        <taxon>Comamonadaceae</taxon>
        <taxon>Comamonas</taxon>
    </lineage>
</organism>